<keyword evidence="3" id="KW-0597">Phosphoprotein</keyword>
<dbReference type="FunFam" id="3.30.70.270:FF:000001">
    <property type="entry name" value="Diguanylate cyclase domain protein"/>
    <property type="match status" value="1"/>
</dbReference>
<evidence type="ECO:0000256" key="2">
    <source>
        <dbReference type="ARBA" id="ARBA00034247"/>
    </source>
</evidence>
<dbReference type="InterPro" id="IPR029787">
    <property type="entry name" value="Nucleotide_cyclase"/>
</dbReference>
<dbReference type="PROSITE" id="PS50110">
    <property type="entry name" value="RESPONSE_REGULATORY"/>
    <property type="match status" value="1"/>
</dbReference>
<dbReference type="EC" id="2.7.7.65" evidence="1"/>
<dbReference type="SMART" id="SM00267">
    <property type="entry name" value="GGDEF"/>
    <property type="match status" value="1"/>
</dbReference>
<dbReference type="AlphaFoldDB" id="D5V3Z1"/>
<name>D5V3Z1_ARCNC</name>
<dbReference type="eggNOG" id="COG3706">
    <property type="taxonomic scope" value="Bacteria"/>
</dbReference>
<dbReference type="GO" id="GO:0052621">
    <property type="term" value="F:diguanylate cyclase activity"/>
    <property type="evidence" value="ECO:0007669"/>
    <property type="project" value="UniProtKB-EC"/>
</dbReference>
<sequence>METILVVDDTNINIKILVELLGDKYDIIVAIGGESAINIASSEQPDLILLDIMMPVMDGFEVCRRLKQNPKTNDIPIIFLTAKTDEDSIERAYEMGGSDYILKPFKPKELMARVKTHLKIQNLIKNLEYLSSYDTMTGILNRRKFFELAQNKFEKEKENLFAIMIDIDKFKGINDKFGHHVGDIVIKTITTCIEDILPKNSIFGRIGGEEFAIICNFENETNLFNYFEKIRNLIKEQSLNIENNTIKFTISIGIAQYNNTFLTIDDLLKRADKMLYKAKETGRDKTILRK</sequence>
<dbReference type="GO" id="GO:0043709">
    <property type="term" value="P:cell adhesion involved in single-species biofilm formation"/>
    <property type="evidence" value="ECO:0007669"/>
    <property type="project" value="TreeGrafter"/>
</dbReference>
<dbReference type="CDD" id="cd01949">
    <property type="entry name" value="GGDEF"/>
    <property type="match status" value="1"/>
</dbReference>
<dbReference type="KEGG" id="ant:Arnit_1160"/>
<dbReference type="RefSeq" id="WP_013134964.1">
    <property type="nucleotide sequence ID" value="NC_014166.1"/>
</dbReference>
<proteinExistence type="predicted"/>
<comment type="catalytic activity">
    <reaction evidence="2">
        <text>2 GTP = 3',3'-c-di-GMP + 2 diphosphate</text>
        <dbReference type="Rhea" id="RHEA:24898"/>
        <dbReference type="ChEBI" id="CHEBI:33019"/>
        <dbReference type="ChEBI" id="CHEBI:37565"/>
        <dbReference type="ChEBI" id="CHEBI:58805"/>
        <dbReference type="EC" id="2.7.7.65"/>
    </reaction>
</comment>
<dbReference type="SUPFAM" id="SSF55073">
    <property type="entry name" value="Nucleotide cyclase"/>
    <property type="match status" value="1"/>
</dbReference>
<dbReference type="Gene3D" id="3.30.70.270">
    <property type="match status" value="1"/>
</dbReference>
<dbReference type="SUPFAM" id="SSF52172">
    <property type="entry name" value="CheY-like"/>
    <property type="match status" value="1"/>
</dbReference>
<dbReference type="GO" id="GO:0005886">
    <property type="term" value="C:plasma membrane"/>
    <property type="evidence" value="ECO:0007669"/>
    <property type="project" value="TreeGrafter"/>
</dbReference>
<organism evidence="6 7">
    <name type="scientific">Arcobacter nitrofigilis (strain ATCC 33309 / DSM 7299 / CCUG 15893 / LMG 7604 / NCTC 12251 / CI)</name>
    <name type="common">Campylobacter nitrofigilis</name>
    <dbReference type="NCBI Taxonomy" id="572480"/>
    <lineage>
        <taxon>Bacteria</taxon>
        <taxon>Pseudomonadati</taxon>
        <taxon>Campylobacterota</taxon>
        <taxon>Epsilonproteobacteria</taxon>
        <taxon>Campylobacterales</taxon>
        <taxon>Arcobacteraceae</taxon>
        <taxon>Arcobacter</taxon>
    </lineage>
</organism>
<dbReference type="CDD" id="cd19920">
    <property type="entry name" value="REC_PA4781-like"/>
    <property type="match status" value="1"/>
</dbReference>
<evidence type="ECO:0000259" key="4">
    <source>
        <dbReference type="PROSITE" id="PS50110"/>
    </source>
</evidence>
<dbReference type="STRING" id="572480.Arnit_1160"/>
<feature type="modified residue" description="4-aspartylphosphate" evidence="3">
    <location>
        <position position="51"/>
    </location>
</feature>
<evidence type="ECO:0000256" key="3">
    <source>
        <dbReference type="PROSITE-ProRule" id="PRU00169"/>
    </source>
</evidence>
<dbReference type="InterPro" id="IPR043128">
    <property type="entry name" value="Rev_trsase/Diguanyl_cyclase"/>
</dbReference>
<evidence type="ECO:0000313" key="7">
    <source>
        <dbReference type="Proteomes" id="UP000000939"/>
    </source>
</evidence>
<dbReference type="OrthoDB" id="9778432at2"/>
<evidence type="ECO:0000313" key="6">
    <source>
        <dbReference type="EMBL" id="ADG92819.1"/>
    </source>
</evidence>
<dbReference type="Pfam" id="PF00072">
    <property type="entry name" value="Response_reg"/>
    <property type="match status" value="1"/>
</dbReference>
<reference evidence="6 7" key="1">
    <citation type="journal article" date="2010" name="Stand. Genomic Sci.">
        <title>Complete genome sequence of Arcobacter nitrofigilis type strain (CI).</title>
        <authorList>
            <person name="Pati A."/>
            <person name="Gronow S."/>
            <person name="Lapidus A."/>
            <person name="Copeland A."/>
            <person name="Glavina Del Rio T."/>
            <person name="Nolan M."/>
            <person name="Lucas S."/>
            <person name="Tice H."/>
            <person name="Cheng J.F."/>
            <person name="Han C."/>
            <person name="Chertkov O."/>
            <person name="Bruce D."/>
            <person name="Tapia R."/>
            <person name="Goodwin L."/>
            <person name="Pitluck S."/>
            <person name="Liolios K."/>
            <person name="Ivanova N."/>
            <person name="Mavromatis K."/>
            <person name="Chen A."/>
            <person name="Palaniappan K."/>
            <person name="Land M."/>
            <person name="Hauser L."/>
            <person name="Chang Y.J."/>
            <person name="Jeffries C.D."/>
            <person name="Detter J.C."/>
            <person name="Rohde M."/>
            <person name="Goker M."/>
            <person name="Bristow J."/>
            <person name="Eisen J.A."/>
            <person name="Markowitz V."/>
            <person name="Hugenholtz P."/>
            <person name="Klenk H.P."/>
            <person name="Kyrpides N.C."/>
        </authorList>
    </citation>
    <scope>NUCLEOTIDE SEQUENCE [LARGE SCALE GENOMIC DNA]</scope>
    <source>
        <strain evidence="7">ATCC 33309 / DSM 7299 / CCUG 15893 / LMG 7604 / NCTC 12251 / CI</strain>
    </source>
</reference>
<dbReference type="GO" id="GO:1902201">
    <property type="term" value="P:negative regulation of bacterial-type flagellum-dependent cell motility"/>
    <property type="evidence" value="ECO:0007669"/>
    <property type="project" value="TreeGrafter"/>
</dbReference>
<keyword evidence="7" id="KW-1185">Reference proteome</keyword>
<dbReference type="Gene3D" id="3.40.50.2300">
    <property type="match status" value="1"/>
</dbReference>
<dbReference type="Pfam" id="PF00990">
    <property type="entry name" value="GGDEF"/>
    <property type="match status" value="1"/>
</dbReference>
<evidence type="ECO:0000259" key="5">
    <source>
        <dbReference type="PROSITE" id="PS50887"/>
    </source>
</evidence>
<feature type="domain" description="GGDEF" evidence="5">
    <location>
        <begin position="158"/>
        <end position="290"/>
    </location>
</feature>
<dbReference type="InterPro" id="IPR050469">
    <property type="entry name" value="Diguanylate_Cyclase"/>
</dbReference>
<dbReference type="InterPro" id="IPR000160">
    <property type="entry name" value="GGDEF_dom"/>
</dbReference>
<dbReference type="PROSITE" id="PS50887">
    <property type="entry name" value="GGDEF"/>
    <property type="match status" value="1"/>
</dbReference>
<dbReference type="GO" id="GO:0000160">
    <property type="term" value="P:phosphorelay signal transduction system"/>
    <property type="evidence" value="ECO:0007669"/>
    <property type="project" value="InterPro"/>
</dbReference>
<feature type="domain" description="Response regulatory" evidence="4">
    <location>
        <begin position="3"/>
        <end position="118"/>
    </location>
</feature>
<dbReference type="SMART" id="SM00448">
    <property type="entry name" value="REC"/>
    <property type="match status" value="1"/>
</dbReference>
<dbReference type="PANTHER" id="PTHR45138:SF9">
    <property type="entry name" value="DIGUANYLATE CYCLASE DGCM-RELATED"/>
    <property type="match status" value="1"/>
</dbReference>
<dbReference type="Proteomes" id="UP000000939">
    <property type="component" value="Chromosome"/>
</dbReference>
<evidence type="ECO:0000256" key="1">
    <source>
        <dbReference type="ARBA" id="ARBA00012528"/>
    </source>
</evidence>
<dbReference type="NCBIfam" id="TIGR00254">
    <property type="entry name" value="GGDEF"/>
    <property type="match status" value="1"/>
</dbReference>
<dbReference type="PANTHER" id="PTHR45138">
    <property type="entry name" value="REGULATORY COMPONENTS OF SENSORY TRANSDUCTION SYSTEM"/>
    <property type="match status" value="1"/>
</dbReference>
<accession>D5V3Z1</accession>
<gene>
    <name evidence="6" type="ordered locus">Arnit_1160</name>
</gene>
<dbReference type="InterPro" id="IPR011006">
    <property type="entry name" value="CheY-like_superfamily"/>
</dbReference>
<protein>
    <recommendedName>
        <fullName evidence="1">diguanylate cyclase</fullName>
        <ecNumber evidence="1">2.7.7.65</ecNumber>
    </recommendedName>
</protein>
<dbReference type="EMBL" id="CP001999">
    <property type="protein sequence ID" value="ADG92819.1"/>
    <property type="molecule type" value="Genomic_DNA"/>
</dbReference>
<dbReference type="InterPro" id="IPR001789">
    <property type="entry name" value="Sig_transdc_resp-reg_receiver"/>
</dbReference>
<dbReference type="HOGENOM" id="CLU_000445_11_28_7"/>